<comment type="similarity">
    <text evidence="9">Belongs to the RuvB family.</text>
</comment>
<evidence type="ECO:0000256" key="5">
    <source>
        <dbReference type="ARBA" id="ARBA00022840"/>
    </source>
</evidence>
<feature type="domain" description="AAA+ ATPase" evidence="10">
    <location>
        <begin position="49"/>
        <end position="182"/>
    </location>
</feature>
<dbReference type="Pfam" id="PF05491">
    <property type="entry name" value="WHD_RuvB"/>
    <property type="match status" value="1"/>
</dbReference>
<evidence type="ECO:0000313" key="12">
    <source>
        <dbReference type="Proteomes" id="UP000231688"/>
    </source>
</evidence>
<evidence type="ECO:0000256" key="1">
    <source>
        <dbReference type="ARBA" id="ARBA00022490"/>
    </source>
</evidence>
<feature type="binding site" evidence="9">
    <location>
        <position position="19"/>
    </location>
    <ligand>
        <name>ATP</name>
        <dbReference type="ChEBI" id="CHEBI:30616"/>
    </ligand>
</feature>
<dbReference type="SMART" id="SM00382">
    <property type="entry name" value="AAA"/>
    <property type="match status" value="1"/>
</dbReference>
<comment type="domain">
    <text evidence="9">Has 3 domains, the large (RuvB-L) and small ATPase (RuvB-S) domains and the C-terminal head (RuvB-H) domain. The head domain binds DNA, while the ATPase domains jointly bind ATP, ADP or are empty depending on the state of the subunit in the translocation cycle. During a single DNA translocation step the structure of each domain remains the same, but their relative positions change.</text>
</comment>
<feature type="binding site" evidence="9">
    <location>
        <position position="217"/>
    </location>
    <ligand>
        <name>ATP</name>
        <dbReference type="ChEBI" id="CHEBI:30616"/>
    </ligand>
</feature>
<dbReference type="PANTHER" id="PTHR42848:SF1">
    <property type="entry name" value="HOLLIDAY JUNCTION BRANCH MIGRATION COMPLEX SUBUNIT RUVB"/>
    <property type="match status" value="1"/>
</dbReference>
<dbReference type="Gene3D" id="1.10.8.60">
    <property type="match status" value="1"/>
</dbReference>
<feature type="binding site" evidence="9">
    <location>
        <position position="60"/>
    </location>
    <ligand>
        <name>ATP</name>
        <dbReference type="ChEBI" id="CHEBI:30616"/>
    </ligand>
</feature>
<keyword evidence="11" id="KW-0347">Helicase</keyword>
<dbReference type="EMBL" id="PFOH01000027">
    <property type="protein sequence ID" value="PIZ69646.1"/>
    <property type="molecule type" value="Genomic_DNA"/>
</dbReference>
<keyword evidence="8 9" id="KW-0234">DNA repair</keyword>
<dbReference type="GO" id="GO:0006310">
    <property type="term" value="P:DNA recombination"/>
    <property type="evidence" value="ECO:0007669"/>
    <property type="project" value="UniProtKB-UniRule"/>
</dbReference>
<comment type="subcellular location">
    <subcellularLocation>
        <location evidence="9">Cytoplasm</location>
    </subcellularLocation>
</comment>
<comment type="subunit">
    <text evidence="9">Homohexamer. Forms an RuvA(8)-RuvB(12)-Holliday junction (HJ) complex. HJ DNA is sandwiched between 2 RuvA tetramers; dsDNA enters through RuvA and exits via RuvB. An RuvB hexamer assembles on each DNA strand where it exits the tetramer. Each RuvB hexamer is contacted by two RuvA subunits (via domain III) on 2 adjacent RuvB subunits; this complex drives branch migration. In the full resolvosome a probable DNA-RuvA(4)-RuvB(12)-RuvC(2) complex forms which resolves the HJ.</text>
</comment>
<accession>A0A2M7UEG2</accession>
<comment type="catalytic activity">
    <reaction evidence="9">
        <text>ATP + H2O = ADP + phosphate + H(+)</text>
        <dbReference type="Rhea" id="RHEA:13065"/>
        <dbReference type="ChEBI" id="CHEBI:15377"/>
        <dbReference type="ChEBI" id="CHEBI:15378"/>
        <dbReference type="ChEBI" id="CHEBI:30616"/>
        <dbReference type="ChEBI" id="CHEBI:43474"/>
        <dbReference type="ChEBI" id="CHEBI:456216"/>
    </reaction>
</comment>
<protein>
    <recommendedName>
        <fullName evidence="9">Holliday junction branch migration complex subunit RuvB</fullName>
        <ecNumber evidence="9">3.6.4.-</ecNumber>
    </recommendedName>
</protein>
<feature type="binding site" evidence="9">
    <location>
        <begin position="126"/>
        <end position="128"/>
    </location>
    <ligand>
        <name>ATP</name>
        <dbReference type="ChEBI" id="CHEBI:30616"/>
    </ligand>
</feature>
<dbReference type="AlphaFoldDB" id="A0A2M7UEG2"/>
<comment type="caution">
    <text evidence="11">The sequence shown here is derived from an EMBL/GenBank/DDBJ whole genome shotgun (WGS) entry which is preliminary data.</text>
</comment>
<sequence>MLTDSKKSNEDKYLDITLRPKSFNEYIGQDKTKENLSILIEAAKKRRESIEHVLLYGSSGLGKTTLAHIIAREMGNNIKITSGPAIEKVGDLASVLTNLQDGDILFVDECHRMNKTVEETLYPAMEDYVLDIILGKGPSAKTIQLELPKFTLIGATTRIGLLSSPLRSRFGATYRLDFYRDEDIEKIVARSANILGVQIKNQEALKIISRRSRKTPRVANRLLKRVRDFSQVRSDGVIDKKTAEQALKMLEIDQYGLEPADRHILEVIINKFNGGPVGLKALTATSNEEAETIADVYEPYLLQMGFLARTPRGRVATKLAYNHLKIKYNEEQERLF</sequence>
<evidence type="ECO:0000256" key="7">
    <source>
        <dbReference type="ARBA" id="ARBA00023172"/>
    </source>
</evidence>
<dbReference type="HAMAP" id="MF_00016">
    <property type="entry name" value="DNA_HJ_migration_RuvB"/>
    <property type="match status" value="1"/>
</dbReference>
<dbReference type="GO" id="GO:0000400">
    <property type="term" value="F:four-way junction DNA binding"/>
    <property type="evidence" value="ECO:0007669"/>
    <property type="project" value="UniProtKB-UniRule"/>
</dbReference>
<dbReference type="InterPro" id="IPR008824">
    <property type="entry name" value="RuvB-like_N"/>
</dbReference>
<evidence type="ECO:0000259" key="10">
    <source>
        <dbReference type="SMART" id="SM00382"/>
    </source>
</evidence>
<gene>
    <name evidence="9" type="primary">ruvB</name>
    <name evidence="11" type="ORF">COY10_01090</name>
</gene>
<dbReference type="NCBIfam" id="NF000868">
    <property type="entry name" value="PRK00080.1"/>
    <property type="match status" value="1"/>
</dbReference>
<dbReference type="Proteomes" id="UP000231688">
    <property type="component" value="Unassembled WGS sequence"/>
</dbReference>
<feature type="binding site" evidence="9">
    <location>
        <position position="179"/>
    </location>
    <ligand>
        <name>ATP</name>
        <dbReference type="ChEBI" id="CHEBI:30616"/>
    </ligand>
</feature>
<dbReference type="InterPro" id="IPR041445">
    <property type="entry name" value="AAA_lid_4"/>
</dbReference>
<dbReference type="Gene3D" id="3.40.50.300">
    <property type="entry name" value="P-loop containing nucleotide triphosphate hydrolases"/>
    <property type="match status" value="1"/>
</dbReference>
<dbReference type="InterPro" id="IPR036388">
    <property type="entry name" value="WH-like_DNA-bd_sf"/>
</dbReference>
<evidence type="ECO:0000256" key="8">
    <source>
        <dbReference type="ARBA" id="ARBA00023204"/>
    </source>
</evidence>
<keyword evidence="7 9" id="KW-0233">DNA recombination</keyword>
<dbReference type="PANTHER" id="PTHR42848">
    <property type="match status" value="1"/>
</dbReference>
<comment type="caution">
    <text evidence="9">Lacks conserved residue(s) required for the propagation of feature annotation.</text>
</comment>
<keyword evidence="6 9" id="KW-0238">DNA-binding</keyword>
<evidence type="ECO:0000256" key="6">
    <source>
        <dbReference type="ARBA" id="ARBA00023125"/>
    </source>
</evidence>
<keyword evidence="1 9" id="KW-0963">Cytoplasm</keyword>
<dbReference type="GO" id="GO:0048476">
    <property type="term" value="C:Holliday junction resolvase complex"/>
    <property type="evidence" value="ECO:0007669"/>
    <property type="project" value="UniProtKB-UniRule"/>
</dbReference>
<evidence type="ECO:0000256" key="9">
    <source>
        <dbReference type="HAMAP-Rule" id="MF_00016"/>
    </source>
</evidence>
<feature type="binding site" evidence="9">
    <location>
        <position position="18"/>
    </location>
    <ligand>
        <name>ATP</name>
        <dbReference type="ChEBI" id="CHEBI:30616"/>
    </ligand>
</feature>
<proteinExistence type="inferred from homology"/>
<dbReference type="GO" id="GO:0005524">
    <property type="term" value="F:ATP binding"/>
    <property type="evidence" value="ECO:0007669"/>
    <property type="project" value="UniProtKB-UniRule"/>
</dbReference>
<feature type="region of interest" description="Head domain (RuvB-H)" evidence="9">
    <location>
        <begin position="254"/>
        <end position="336"/>
    </location>
</feature>
<dbReference type="SUPFAM" id="SSF52540">
    <property type="entry name" value="P-loop containing nucleoside triphosphate hydrolases"/>
    <property type="match status" value="1"/>
</dbReference>
<dbReference type="InterPro" id="IPR027417">
    <property type="entry name" value="P-loop_NTPase"/>
</dbReference>
<dbReference type="NCBIfam" id="TIGR00635">
    <property type="entry name" value="ruvB"/>
    <property type="match status" value="1"/>
</dbReference>
<dbReference type="InterPro" id="IPR036390">
    <property type="entry name" value="WH_DNA-bd_sf"/>
</dbReference>
<feature type="binding site" evidence="9">
    <location>
        <position position="65"/>
    </location>
    <ligand>
        <name>ATP</name>
        <dbReference type="ChEBI" id="CHEBI:30616"/>
    </ligand>
</feature>
<dbReference type="GO" id="GO:0005737">
    <property type="term" value="C:cytoplasm"/>
    <property type="evidence" value="ECO:0007669"/>
    <property type="project" value="UniProtKB-SubCell"/>
</dbReference>
<keyword evidence="3 9" id="KW-0227">DNA damage</keyword>
<evidence type="ECO:0000256" key="2">
    <source>
        <dbReference type="ARBA" id="ARBA00022741"/>
    </source>
</evidence>
<keyword evidence="4 9" id="KW-0378">Hydrolase</keyword>
<dbReference type="InterPro" id="IPR004605">
    <property type="entry name" value="DNA_helicase_Holl-junc_RuvB"/>
</dbReference>
<feature type="binding site" evidence="9">
    <location>
        <position position="63"/>
    </location>
    <ligand>
        <name>ATP</name>
        <dbReference type="ChEBI" id="CHEBI:30616"/>
    </ligand>
</feature>
<feature type="binding site" evidence="9">
    <location>
        <position position="309"/>
    </location>
    <ligand>
        <name>DNA</name>
        <dbReference type="ChEBI" id="CHEBI:16991"/>
    </ligand>
</feature>
<dbReference type="GO" id="GO:0016887">
    <property type="term" value="F:ATP hydrolysis activity"/>
    <property type="evidence" value="ECO:0007669"/>
    <property type="project" value="RHEA"/>
</dbReference>
<feature type="binding site" evidence="9">
    <location>
        <position position="314"/>
    </location>
    <ligand>
        <name>DNA</name>
        <dbReference type="ChEBI" id="CHEBI:16991"/>
    </ligand>
</feature>
<dbReference type="InterPro" id="IPR008823">
    <property type="entry name" value="RuvB_wg_C"/>
</dbReference>
<dbReference type="Gene3D" id="1.10.10.10">
    <property type="entry name" value="Winged helix-like DNA-binding domain superfamily/Winged helix DNA-binding domain"/>
    <property type="match status" value="1"/>
</dbReference>
<dbReference type="Pfam" id="PF05496">
    <property type="entry name" value="RuvB_N"/>
    <property type="match status" value="1"/>
</dbReference>
<dbReference type="GO" id="GO:0006281">
    <property type="term" value="P:DNA repair"/>
    <property type="evidence" value="ECO:0007669"/>
    <property type="project" value="UniProtKB-UniRule"/>
</dbReference>
<reference evidence="12" key="1">
    <citation type="submission" date="2017-09" db="EMBL/GenBank/DDBJ databases">
        <title>Depth-based differentiation of microbial function through sediment-hosted aquifers and enrichment of novel symbionts in the deep terrestrial subsurface.</title>
        <authorList>
            <person name="Probst A.J."/>
            <person name="Ladd B."/>
            <person name="Jarett J.K."/>
            <person name="Geller-Mcgrath D.E."/>
            <person name="Sieber C.M.K."/>
            <person name="Emerson J.B."/>
            <person name="Anantharaman K."/>
            <person name="Thomas B.C."/>
            <person name="Malmstrom R."/>
            <person name="Stieglmeier M."/>
            <person name="Klingl A."/>
            <person name="Woyke T."/>
            <person name="Ryan C.M."/>
            <person name="Banfield J.F."/>
        </authorList>
    </citation>
    <scope>NUCLEOTIDE SEQUENCE [LARGE SCALE GENOMIC DNA]</scope>
</reference>
<comment type="function">
    <text evidence="9">The RuvA-RuvB-RuvC complex processes Holliday junction (HJ) DNA during genetic recombination and DNA repair, while the RuvA-RuvB complex plays an important role in the rescue of blocked DNA replication forks via replication fork reversal (RFR). RuvA specifically binds to HJ cruciform DNA, conferring on it an open structure. The RuvB hexamer acts as an ATP-dependent pump, pulling dsDNA into and through the RuvAB complex. RuvB forms 2 homohexamers on either side of HJ DNA bound by 1 or 2 RuvA tetramers; 4 subunits per hexamer contact DNA at a time. Coordinated motions by a converter formed by DNA-disengaged RuvB subunits stimulates ATP hydrolysis and nucleotide exchange. Immobilization of the converter enables RuvB to convert the ATP-contained energy into a lever motion, pulling 2 nucleotides of DNA out of the RuvA tetramer per ATP hydrolyzed, thus driving DNA branch migration. The RuvB motors rotate together with the DNA substrate, which together with the progressing nucleotide cycle form the mechanistic basis for DNA recombination by continuous HJ branch migration. Branch migration allows RuvC to scan DNA until it finds its consensus sequence, where it cleaves and resolves cruciform DNA.</text>
</comment>
<evidence type="ECO:0000313" key="11">
    <source>
        <dbReference type="EMBL" id="PIZ69646.1"/>
    </source>
</evidence>
<feature type="binding site" evidence="9">
    <location>
        <position position="169"/>
    </location>
    <ligand>
        <name>ATP</name>
        <dbReference type="ChEBI" id="CHEBI:30616"/>
    </ligand>
</feature>
<feature type="binding site" evidence="9">
    <location>
        <position position="64"/>
    </location>
    <ligand>
        <name>ATP</name>
        <dbReference type="ChEBI" id="CHEBI:30616"/>
    </ligand>
</feature>
<name>A0A2M7UEG2_9BACT</name>
<dbReference type="InterPro" id="IPR003593">
    <property type="entry name" value="AAA+_ATPase"/>
</dbReference>
<organism evidence="11 12">
    <name type="scientific">Candidatus Portnoybacteria bacterium CG_4_10_14_0_2_um_filter_43_36</name>
    <dbReference type="NCBI Taxonomy" id="1974798"/>
    <lineage>
        <taxon>Bacteria</taxon>
        <taxon>Candidatus Portnoyibacteriota</taxon>
    </lineage>
</organism>
<dbReference type="SUPFAM" id="SSF46785">
    <property type="entry name" value="Winged helix' DNA-binding domain"/>
    <property type="match status" value="1"/>
</dbReference>
<dbReference type="CDD" id="cd00009">
    <property type="entry name" value="AAA"/>
    <property type="match status" value="1"/>
</dbReference>
<dbReference type="EC" id="3.6.4.-" evidence="9"/>
<evidence type="ECO:0000256" key="3">
    <source>
        <dbReference type="ARBA" id="ARBA00022763"/>
    </source>
</evidence>
<dbReference type="Pfam" id="PF17864">
    <property type="entry name" value="AAA_lid_4"/>
    <property type="match status" value="1"/>
</dbReference>
<keyword evidence="2 9" id="KW-0547">Nucleotide-binding</keyword>
<keyword evidence="5 9" id="KW-0067">ATP-binding</keyword>
<evidence type="ECO:0000256" key="4">
    <source>
        <dbReference type="ARBA" id="ARBA00022801"/>
    </source>
</evidence>
<dbReference type="GO" id="GO:0009378">
    <property type="term" value="F:four-way junction helicase activity"/>
    <property type="evidence" value="ECO:0007669"/>
    <property type="project" value="InterPro"/>
</dbReference>
<feature type="binding site" evidence="9">
    <location>
        <position position="64"/>
    </location>
    <ligand>
        <name>Mg(2+)</name>
        <dbReference type="ChEBI" id="CHEBI:18420"/>
    </ligand>
</feature>